<dbReference type="AlphaFoldDB" id="A0A4D4KJL2"/>
<evidence type="ECO:0000313" key="3">
    <source>
        <dbReference type="Proteomes" id="UP000299290"/>
    </source>
</evidence>
<gene>
    <name evidence="2" type="ORF">SANT12839_100170</name>
</gene>
<name>A0A4D4KJL2_9ACTN</name>
<proteinExistence type="predicted"/>
<sequence length="67" mass="7061">MARAAQHRAARAIAARGPAHPIALALGEDAAAATNKALDRGHPVHAIHPPRGIPRERTQPRHNAETA</sequence>
<feature type="compositionally biased region" description="Basic and acidic residues" evidence="1">
    <location>
        <begin position="53"/>
        <end position="67"/>
    </location>
</feature>
<dbReference type="EMBL" id="BJHV01000002">
    <property type="protein sequence ID" value="GDY49135.1"/>
    <property type="molecule type" value="Genomic_DNA"/>
</dbReference>
<reference evidence="2 3" key="1">
    <citation type="journal article" date="2020" name="Int. J. Syst. Evol. Microbiol.">
        <title>Reclassification of Streptomyces castelarensis and Streptomyces sporoclivatus as later heterotypic synonyms of Streptomyces antimycoticus.</title>
        <authorList>
            <person name="Komaki H."/>
            <person name="Tamura T."/>
        </authorList>
    </citation>
    <scope>NUCLEOTIDE SEQUENCE [LARGE SCALE GENOMIC DNA]</scope>
    <source>
        <strain evidence="2 3">NBRC 12839</strain>
    </source>
</reference>
<evidence type="ECO:0000256" key="1">
    <source>
        <dbReference type="SAM" id="MobiDB-lite"/>
    </source>
</evidence>
<dbReference type="Proteomes" id="UP000299290">
    <property type="component" value="Unassembled WGS sequence"/>
</dbReference>
<protein>
    <submittedName>
        <fullName evidence="2">Uncharacterized protein</fullName>
    </submittedName>
</protein>
<keyword evidence="3" id="KW-1185">Reference proteome</keyword>
<comment type="caution">
    <text evidence="2">The sequence shown here is derived from an EMBL/GenBank/DDBJ whole genome shotgun (WGS) entry which is preliminary data.</text>
</comment>
<accession>A0A4D4KJL2</accession>
<organism evidence="2 3">
    <name type="scientific">Streptomyces antimycoticus</name>
    <dbReference type="NCBI Taxonomy" id="68175"/>
    <lineage>
        <taxon>Bacteria</taxon>
        <taxon>Bacillati</taxon>
        <taxon>Actinomycetota</taxon>
        <taxon>Actinomycetes</taxon>
        <taxon>Kitasatosporales</taxon>
        <taxon>Streptomycetaceae</taxon>
        <taxon>Streptomyces</taxon>
        <taxon>Streptomyces violaceusniger group</taxon>
    </lineage>
</organism>
<feature type="region of interest" description="Disordered" evidence="1">
    <location>
        <begin position="35"/>
        <end position="67"/>
    </location>
</feature>
<evidence type="ECO:0000313" key="2">
    <source>
        <dbReference type="EMBL" id="GDY49135.1"/>
    </source>
</evidence>